<sequence>MLVCHSRDRSLVRKDLGGLDMSSNSEDLLSGKLFDTTTNPEKKMLSIEYYSSVPKGDHLGNDMIKRQRYE</sequence>
<dbReference type="AlphaFoldDB" id="A0A9D3XTN4"/>
<keyword evidence="2" id="KW-1185">Reference proteome</keyword>
<gene>
    <name evidence="1" type="ORF">KIL84_012931</name>
</gene>
<proteinExistence type="predicted"/>
<dbReference type="EMBL" id="JAHDVG010000464">
    <property type="protein sequence ID" value="KAH1184990.1"/>
    <property type="molecule type" value="Genomic_DNA"/>
</dbReference>
<reference evidence="1" key="1">
    <citation type="submission" date="2021-09" db="EMBL/GenBank/DDBJ databases">
        <title>The genome of Mauremys mutica provides insights into the evolution of semi-aquatic lifestyle.</title>
        <authorList>
            <person name="Gong S."/>
            <person name="Gao Y."/>
        </authorList>
    </citation>
    <scope>NUCLEOTIDE SEQUENCE</scope>
    <source>
        <strain evidence="1">MM-2020</strain>
        <tissue evidence="1">Muscle</tissue>
    </source>
</reference>
<name>A0A9D3XTN4_9SAUR</name>
<evidence type="ECO:0000313" key="2">
    <source>
        <dbReference type="Proteomes" id="UP000827986"/>
    </source>
</evidence>
<organism evidence="1 2">
    <name type="scientific">Mauremys mutica</name>
    <name type="common">yellowpond turtle</name>
    <dbReference type="NCBI Taxonomy" id="74926"/>
    <lineage>
        <taxon>Eukaryota</taxon>
        <taxon>Metazoa</taxon>
        <taxon>Chordata</taxon>
        <taxon>Craniata</taxon>
        <taxon>Vertebrata</taxon>
        <taxon>Euteleostomi</taxon>
        <taxon>Archelosauria</taxon>
        <taxon>Testudinata</taxon>
        <taxon>Testudines</taxon>
        <taxon>Cryptodira</taxon>
        <taxon>Durocryptodira</taxon>
        <taxon>Testudinoidea</taxon>
        <taxon>Geoemydidae</taxon>
        <taxon>Geoemydinae</taxon>
        <taxon>Mauremys</taxon>
    </lineage>
</organism>
<dbReference type="Proteomes" id="UP000827986">
    <property type="component" value="Unassembled WGS sequence"/>
</dbReference>
<evidence type="ECO:0000313" key="1">
    <source>
        <dbReference type="EMBL" id="KAH1184990.1"/>
    </source>
</evidence>
<protein>
    <submittedName>
        <fullName evidence="1">Uncharacterized protein</fullName>
    </submittedName>
</protein>
<comment type="caution">
    <text evidence="1">The sequence shown here is derived from an EMBL/GenBank/DDBJ whole genome shotgun (WGS) entry which is preliminary data.</text>
</comment>
<accession>A0A9D3XTN4</accession>